<dbReference type="Pfam" id="PF13456">
    <property type="entry name" value="RVT_3"/>
    <property type="match status" value="1"/>
</dbReference>
<proteinExistence type="predicted"/>
<name>A0AAD3RQI8_CRYJA</name>
<comment type="caution">
    <text evidence="2">The sequence shown here is derived from an EMBL/GenBank/DDBJ whole genome shotgun (WGS) entry which is preliminary data.</text>
</comment>
<dbReference type="PANTHER" id="PTHR47723">
    <property type="entry name" value="OS05G0353850 PROTEIN"/>
    <property type="match status" value="1"/>
</dbReference>
<dbReference type="AlphaFoldDB" id="A0AAD3RQI8"/>
<dbReference type="Gene3D" id="3.30.420.10">
    <property type="entry name" value="Ribonuclease H-like superfamily/Ribonuclease H"/>
    <property type="match status" value="1"/>
</dbReference>
<dbReference type="InterPro" id="IPR002156">
    <property type="entry name" value="RNaseH_domain"/>
</dbReference>
<evidence type="ECO:0000313" key="3">
    <source>
        <dbReference type="Proteomes" id="UP001234787"/>
    </source>
</evidence>
<dbReference type="InterPro" id="IPR053151">
    <property type="entry name" value="RNase_H-like"/>
</dbReference>
<dbReference type="Proteomes" id="UP001234787">
    <property type="component" value="Unassembled WGS sequence"/>
</dbReference>
<dbReference type="EMBL" id="BSEH01000112">
    <property type="protein sequence ID" value="GLJ57398.1"/>
    <property type="molecule type" value="Genomic_DNA"/>
</dbReference>
<dbReference type="GO" id="GO:0004523">
    <property type="term" value="F:RNA-DNA hybrid ribonuclease activity"/>
    <property type="evidence" value="ECO:0007669"/>
    <property type="project" value="InterPro"/>
</dbReference>
<accession>A0AAD3RQI8</accession>
<sequence>MERHWNLTKNSGYKLMEKKQNRASVVWIPPKIGNFKMNFDGAIRGNPGKFGYGAIIRNEFGNFVGAKYGSLGINTNNMAELVGLLAGMEWCVAHGIQDVNVEGDSQIILNGISNKNFENWKLEAVRPNIHKISESLNNFTLKHIYREGNAAMDWLANRGIECDDSIQLTEKEELPDRLIEILAADRGRFPKTGIG</sequence>
<dbReference type="PROSITE" id="PS50879">
    <property type="entry name" value="RNASE_H_1"/>
    <property type="match status" value="1"/>
</dbReference>
<keyword evidence="3" id="KW-1185">Reference proteome</keyword>
<reference evidence="2" key="1">
    <citation type="submission" date="2022-12" db="EMBL/GenBank/DDBJ databases">
        <title>Chromosome-Level Genome Assembly of Japanese Cedar (Cryptomeriajaponica D. Don).</title>
        <authorList>
            <person name="Fujino T."/>
            <person name="Yamaguchi K."/>
            <person name="Yokoyama T."/>
            <person name="Hamanaka T."/>
            <person name="Harazono Y."/>
            <person name="Kamada H."/>
            <person name="Kobayashi W."/>
            <person name="Ujino-Ihara T."/>
            <person name="Uchiyama K."/>
            <person name="Matsumoto A."/>
            <person name="Izuno A."/>
            <person name="Tsumura Y."/>
            <person name="Toyoda A."/>
            <person name="Shigenobu S."/>
            <person name="Moriguchi Y."/>
            <person name="Ueno S."/>
            <person name="Kasahara M."/>
        </authorList>
    </citation>
    <scope>NUCLEOTIDE SEQUENCE</scope>
</reference>
<protein>
    <recommendedName>
        <fullName evidence="1">RNase H type-1 domain-containing protein</fullName>
    </recommendedName>
</protein>
<dbReference type="SUPFAM" id="SSF53098">
    <property type="entry name" value="Ribonuclease H-like"/>
    <property type="match status" value="1"/>
</dbReference>
<evidence type="ECO:0000259" key="1">
    <source>
        <dbReference type="PROSITE" id="PS50879"/>
    </source>
</evidence>
<dbReference type="InterPro" id="IPR012337">
    <property type="entry name" value="RNaseH-like_sf"/>
</dbReference>
<feature type="domain" description="RNase H type-1" evidence="1">
    <location>
        <begin position="31"/>
        <end position="161"/>
    </location>
</feature>
<dbReference type="GO" id="GO:0003676">
    <property type="term" value="F:nucleic acid binding"/>
    <property type="evidence" value="ECO:0007669"/>
    <property type="project" value="InterPro"/>
</dbReference>
<gene>
    <name evidence="2" type="ORF">SUGI_1323350</name>
</gene>
<dbReference type="PANTHER" id="PTHR47723:SF19">
    <property type="entry name" value="POLYNUCLEOTIDYL TRANSFERASE, RIBONUCLEASE H-LIKE SUPERFAMILY PROTEIN"/>
    <property type="match status" value="1"/>
</dbReference>
<dbReference type="InterPro" id="IPR044730">
    <property type="entry name" value="RNase_H-like_dom_plant"/>
</dbReference>
<evidence type="ECO:0000313" key="2">
    <source>
        <dbReference type="EMBL" id="GLJ57398.1"/>
    </source>
</evidence>
<dbReference type="CDD" id="cd06222">
    <property type="entry name" value="RNase_H_like"/>
    <property type="match status" value="1"/>
</dbReference>
<dbReference type="InterPro" id="IPR036397">
    <property type="entry name" value="RNaseH_sf"/>
</dbReference>
<organism evidence="2 3">
    <name type="scientific">Cryptomeria japonica</name>
    <name type="common">Japanese cedar</name>
    <name type="synonym">Cupressus japonica</name>
    <dbReference type="NCBI Taxonomy" id="3369"/>
    <lineage>
        <taxon>Eukaryota</taxon>
        <taxon>Viridiplantae</taxon>
        <taxon>Streptophyta</taxon>
        <taxon>Embryophyta</taxon>
        <taxon>Tracheophyta</taxon>
        <taxon>Spermatophyta</taxon>
        <taxon>Pinopsida</taxon>
        <taxon>Pinidae</taxon>
        <taxon>Conifers II</taxon>
        <taxon>Cupressales</taxon>
        <taxon>Cupressaceae</taxon>
        <taxon>Cryptomeria</taxon>
    </lineage>
</organism>